<evidence type="ECO:0000256" key="1">
    <source>
        <dbReference type="SAM" id="MobiDB-lite"/>
    </source>
</evidence>
<sequence length="396" mass="42480">MSNDGGVGEGTSGADIDVTSTSASRTNGELEDRLRGRTFAMGKLAGSNDMGGGDEEGGILAKKHRRAMEEFIRENLRGEGGVDAVDGGGDESEEGKVEVGAVVRASEAAKELYAELLTSIDDGKGGTIDNKTMGGEGDVGAGGAMMGGTGIAEVALPIDERLRALKATEKAAIEHERARRARFGDGGSKYGVMLSSSSSSRAGESRTIHSTSIAAMVPMNFAPGPGKRKRRDLSSMQSTVEDPSLRASLGETRAHEIGFDYPVESSAMVGQGSYSPVFRKSDLSQLGASYSHNFQLHTKEWVMRRRDERQNEIDTMQAKQEVDEGPTTEEGRARVGFDMSRKLARGDVIAPSVSAVGGKGSIEEPKNEWDRKPGGDHRSSDERVWRTFMTNQRNRR</sequence>
<feature type="region of interest" description="Disordered" evidence="1">
    <location>
        <begin position="218"/>
        <end position="245"/>
    </location>
</feature>
<evidence type="ECO:0000313" key="3">
    <source>
        <dbReference type="Proteomes" id="UP001530377"/>
    </source>
</evidence>
<gene>
    <name evidence="2" type="ORF">ACHAXA_001529</name>
</gene>
<proteinExistence type="predicted"/>
<feature type="compositionally biased region" description="Basic and acidic residues" evidence="1">
    <location>
        <begin position="361"/>
        <end position="385"/>
    </location>
</feature>
<evidence type="ECO:0000313" key="2">
    <source>
        <dbReference type="EMBL" id="KAL3816791.1"/>
    </source>
</evidence>
<dbReference type="InterPro" id="IPR010756">
    <property type="entry name" value="Tls1-like"/>
</dbReference>
<dbReference type="Proteomes" id="UP001530377">
    <property type="component" value="Unassembled WGS sequence"/>
</dbReference>
<comment type="caution">
    <text evidence="2">The sequence shown here is derived from an EMBL/GenBank/DDBJ whole genome shotgun (WGS) entry which is preliminary data.</text>
</comment>
<feature type="compositionally biased region" description="Polar residues" evidence="1">
    <location>
        <begin position="18"/>
        <end position="27"/>
    </location>
</feature>
<keyword evidence="3" id="KW-1185">Reference proteome</keyword>
<accession>A0ABD3RX84</accession>
<organism evidence="2 3">
    <name type="scientific">Cyclostephanos tholiformis</name>
    <dbReference type="NCBI Taxonomy" id="382380"/>
    <lineage>
        <taxon>Eukaryota</taxon>
        <taxon>Sar</taxon>
        <taxon>Stramenopiles</taxon>
        <taxon>Ochrophyta</taxon>
        <taxon>Bacillariophyta</taxon>
        <taxon>Coscinodiscophyceae</taxon>
        <taxon>Thalassiosirophycidae</taxon>
        <taxon>Stephanodiscales</taxon>
        <taxon>Stephanodiscaceae</taxon>
        <taxon>Cyclostephanos</taxon>
    </lineage>
</organism>
<name>A0ABD3RX84_9STRA</name>
<feature type="region of interest" description="Disordered" evidence="1">
    <location>
        <begin position="348"/>
        <end position="396"/>
    </location>
</feature>
<protein>
    <submittedName>
        <fullName evidence="2">Uncharacterized protein</fullName>
    </submittedName>
</protein>
<dbReference type="EMBL" id="JALLPB020000132">
    <property type="protein sequence ID" value="KAL3816791.1"/>
    <property type="molecule type" value="Genomic_DNA"/>
</dbReference>
<feature type="region of interest" description="Disordered" evidence="1">
    <location>
        <begin position="1"/>
        <end position="57"/>
    </location>
</feature>
<feature type="compositionally biased region" description="Gly residues" evidence="1">
    <location>
        <begin position="1"/>
        <end position="11"/>
    </location>
</feature>
<reference evidence="2 3" key="1">
    <citation type="submission" date="2024-10" db="EMBL/GenBank/DDBJ databases">
        <title>Updated reference genomes for cyclostephanoid diatoms.</title>
        <authorList>
            <person name="Roberts W.R."/>
            <person name="Alverson A.J."/>
        </authorList>
    </citation>
    <scope>NUCLEOTIDE SEQUENCE [LARGE SCALE GENOMIC DNA]</scope>
    <source>
        <strain evidence="2 3">AJA228-03</strain>
    </source>
</reference>
<dbReference type="AlphaFoldDB" id="A0ABD3RX84"/>
<dbReference type="Pfam" id="PF07052">
    <property type="entry name" value="Hep_59"/>
    <property type="match status" value="1"/>
</dbReference>